<dbReference type="Pfam" id="PF00535">
    <property type="entry name" value="Glycos_transf_2"/>
    <property type="match status" value="1"/>
</dbReference>
<evidence type="ECO:0000313" key="2">
    <source>
        <dbReference type="EMBL" id="QLN02590.1"/>
    </source>
</evidence>
<dbReference type="InterPro" id="IPR029044">
    <property type="entry name" value="Nucleotide-diphossugar_trans"/>
</dbReference>
<proteinExistence type="predicted"/>
<dbReference type="SUPFAM" id="SSF53448">
    <property type="entry name" value="Nucleotide-diphospho-sugar transferases"/>
    <property type="match status" value="1"/>
</dbReference>
<accession>A0A7W3EDU4</accession>
<feature type="domain" description="Glycosyltransferase 2-like" evidence="1">
    <location>
        <begin position="11"/>
        <end position="135"/>
    </location>
</feature>
<dbReference type="EMBL" id="CP055675">
    <property type="protein sequence ID" value="QLN02590.1"/>
    <property type="molecule type" value="Genomic_DNA"/>
</dbReference>
<name>A0A7W3EDU4_ESCFE</name>
<dbReference type="Proteomes" id="UP000510927">
    <property type="component" value="Chromosome"/>
</dbReference>
<organism evidence="2 3">
    <name type="scientific">Escherichia fergusonii</name>
    <dbReference type="NCBI Taxonomy" id="564"/>
    <lineage>
        <taxon>Bacteria</taxon>
        <taxon>Pseudomonadati</taxon>
        <taxon>Pseudomonadota</taxon>
        <taxon>Gammaproteobacteria</taxon>
        <taxon>Enterobacterales</taxon>
        <taxon>Enterobacteriaceae</taxon>
        <taxon>Escherichia</taxon>
    </lineage>
</organism>
<reference evidence="2 3" key="1">
    <citation type="submission" date="2020-06" db="EMBL/GenBank/DDBJ databases">
        <title>REHAB project genomes.</title>
        <authorList>
            <person name="Shaw L.P."/>
        </authorList>
    </citation>
    <scope>NUCLEOTIDE SEQUENCE [LARGE SCALE GENOMIC DNA]</scope>
    <source>
        <strain evidence="2 3">RHB28-C13</strain>
    </source>
</reference>
<keyword evidence="2" id="KW-0808">Transferase</keyword>
<evidence type="ECO:0000259" key="1">
    <source>
        <dbReference type="Pfam" id="PF00535"/>
    </source>
</evidence>
<sequence length="254" mass="29455">MGNILNGPLISIVMPSYNSEATIEESIRSVLQQTYLNWELIISDDSSIDKTVEIIHEFIANEPRIILIQHSENRGAGFSRNDAISKARGKYIAFLDSDDIWHEKKLEIQIRFMSERKLALSYTQYQKINMEGVKGKVIIPPSVTSYSELLKSNVIGCLTAVYDQEILGKMYMPLIRKRQDMALWLDILKKIEFAYCVPEVLAFYREGHNSLSSNKIKILASQWEFYRGHLKFGIFRSAYYFSFYVFKALKKHKT</sequence>
<dbReference type="GO" id="GO:0016758">
    <property type="term" value="F:hexosyltransferase activity"/>
    <property type="evidence" value="ECO:0007669"/>
    <property type="project" value="UniProtKB-ARBA"/>
</dbReference>
<evidence type="ECO:0000313" key="3">
    <source>
        <dbReference type="Proteomes" id="UP000510927"/>
    </source>
</evidence>
<dbReference type="InterPro" id="IPR001173">
    <property type="entry name" value="Glyco_trans_2-like"/>
</dbReference>
<gene>
    <name evidence="2" type="ORF">HVY52_14195</name>
</gene>
<dbReference type="PANTHER" id="PTHR22916">
    <property type="entry name" value="GLYCOSYLTRANSFERASE"/>
    <property type="match status" value="1"/>
</dbReference>
<dbReference type="AlphaFoldDB" id="A0A7W3EDU4"/>
<protein>
    <submittedName>
        <fullName evidence="2">Glycosyltransferase family 2 protein</fullName>
    </submittedName>
</protein>
<dbReference type="PANTHER" id="PTHR22916:SF3">
    <property type="entry name" value="UDP-GLCNAC:BETAGAL BETA-1,3-N-ACETYLGLUCOSAMINYLTRANSFERASE-LIKE PROTEIN 1"/>
    <property type="match status" value="1"/>
</dbReference>
<dbReference type="Gene3D" id="3.90.550.10">
    <property type="entry name" value="Spore Coat Polysaccharide Biosynthesis Protein SpsA, Chain A"/>
    <property type="match status" value="1"/>
</dbReference>